<dbReference type="AlphaFoldDB" id="A0A060THY9"/>
<evidence type="ECO:0000256" key="5">
    <source>
        <dbReference type="RuleBase" id="RU364054"/>
    </source>
</evidence>
<evidence type="ECO:0000259" key="6">
    <source>
        <dbReference type="Pfam" id="PF01619"/>
    </source>
</evidence>
<evidence type="ECO:0000256" key="1">
    <source>
        <dbReference type="ARBA" id="ARBA00005869"/>
    </source>
</evidence>
<dbReference type="PANTHER" id="PTHR13914">
    <property type="entry name" value="PROLINE OXIDASE"/>
    <property type="match status" value="1"/>
</dbReference>
<name>A0A060THY9_BLAAD</name>
<reference evidence="7" key="1">
    <citation type="submission" date="2014-02" db="EMBL/GenBank/DDBJ databases">
        <authorList>
            <person name="Genoscope - CEA"/>
        </authorList>
    </citation>
    <scope>NUCLEOTIDE SEQUENCE</scope>
    <source>
        <strain evidence="7">LS3</strain>
    </source>
</reference>
<reference evidence="7" key="2">
    <citation type="submission" date="2014-06" db="EMBL/GenBank/DDBJ databases">
        <title>The complete genome of Blastobotrys (Arxula) adeninivorans LS3 - a yeast of biotechnological interest.</title>
        <authorList>
            <person name="Kunze G."/>
            <person name="Gaillardin C."/>
            <person name="Czernicka M."/>
            <person name="Durrens P."/>
            <person name="Martin T."/>
            <person name="Boer E."/>
            <person name="Gabaldon T."/>
            <person name="Cruz J."/>
            <person name="Talla E."/>
            <person name="Marck C."/>
            <person name="Goffeau A."/>
            <person name="Barbe V."/>
            <person name="Baret P."/>
            <person name="Baronian K."/>
            <person name="Beier S."/>
            <person name="Bleykasten C."/>
            <person name="Bode R."/>
            <person name="Casaregola S."/>
            <person name="Despons L."/>
            <person name="Fairhead C."/>
            <person name="Giersberg M."/>
            <person name="Gierski P."/>
            <person name="Hahnel U."/>
            <person name="Hartmann A."/>
            <person name="Jankowska D."/>
            <person name="Jubin C."/>
            <person name="Jung P."/>
            <person name="Lafontaine I."/>
            <person name="Leh-Louis V."/>
            <person name="Lemaire M."/>
            <person name="Marcet-Houben M."/>
            <person name="Mascher M."/>
            <person name="Morel G."/>
            <person name="Richard G.-F."/>
            <person name="Riechen J."/>
            <person name="Sacerdot C."/>
            <person name="Sarkar A."/>
            <person name="Savel G."/>
            <person name="Schacherer J."/>
            <person name="Sherman D."/>
            <person name="Straub M.-L."/>
            <person name="Stein N."/>
            <person name="Thierry A."/>
            <person name="Trautwein-Schult A."/>
            <person name="Westhof E."/>
            <person name="Worch S."/>
            <person name="Dujon B."/>
            <person name="Souciet J.-L."/>
            <person name="Wincker P."/>
            <person name="Scholz U."/>
            <person name="Neuveglise N."/>
        </authorList>
    </citation>
    <scope>NUCLEOTIDE SEQUENCE</scope>
    <source>
        <strain evidence="7">LS3</strain>
    </source>
</reference>
<protein>
    <recommendedName>
        <fullName evidence="2 5">Proline dehydrogenase</fullName>
        <ecNumber evidence="2 5">1.5.5.2</ecNumber>
    </recommendedName>
</protein>
<keyword evidence="5" id="KW-0285">Flavoprotein</keyword>
<sequence length="528" mass="58342">MPRPVTIYMIRPLRLARVRAPVLRPVSARLLHQTPKSSRVATFNEHHRAPAAEQNFGATAAEVGTESHDTIPIDASTTAAQYPNGERPYPDHVAAQAAAQPSAAASPSGIAGAGPQFLQRLSANDLFCFTVLSAMTSKQLLPLAIKMMPYVPNFLIKRFVYPVYCGGENFDEVVATGDKLFRRGFGNMMISYSVEDAEGSSGSGLMDSAVKSILGSVDQVLAKHYDNAVNLYESGAATITAPCSGYVALKPTGLMSQATDILRNFDKPAYAEKWQAYLDVCRTICSYAETHGKGKVVIVFDAEKRDLQGGVYEAQRVMMREFNRNGNVIVAGTIQMYLQDSLDQLKMDMELAKRDNYQVAMKLVRGAYLHSEKDRWNTIHTTKENTDKCYNDGITMMLDSIIDGWRRPGSGPIDGVRPVAGRLIVASHNVDSCLNVDQRITNEAPLGVDLEKDESVVFGQLLGMTEDLGEELARRGRKVVKYVPWGPTQETKDYLRRRLEENGDAVREGGWTYVKYGLLEAIRRVTRA</sequence>
<evidence type="ECO:0000256" key="4">
    <source>
        <dbReference type="ARBA" id="ARBA00023062"/>
    </source>
</evidence>
<dbReference type="Pfam" id="PF01619">
    <property type="entry name" value="Pro_dh"/>
    <property type="match status" value="1"/>
</dbReference>
<dbReference type="InterPro" id="IPR029041">
    <property type="entry name" value="FAD-linked_oxidoreductase-like"/>
</dbReference>
<feature type="domain" description="Proline dehydrogenase" evidence="6">
    <location>
        <begin position="251"/>
        <end position="505"/>
    </location>
</feature>
<dbReference type="PANTHER" id="PTHR13914:SF0">
    <property type="entry name" value="PROLINE DEHYDROGENASE 1, MITOCHONDRIAL"/>
    <property type="match status" value="1"/>
</dbReference>
<dbReference type="EC" id="1.5.5.2" evidence="2 5"/>
<dbReference type="InterPro" id="IPR015659">
    <property type="entry name" value="Proline_oxidase"/>
</dbReference>
<comment type="function">
    <text evidence="5">Converts proline to delta-1-pyrroline-5-carboxylate.</text>
</comment>
<dbReference type="GO" id="GO:0010133">
    <property type="term" value="P:L-proline catabolic process to L-glutamate"/>
    <property type="evidence" value="ECO:0007669"/>
    <property type="project" value="TreeGrafter"/>
</dbReference>
<dbReference type="PhylomeDB" id="A0A060THY9"/>
<gene>
    <name evidence="7" type="ORF">GNLVRS02_ARAD1D41932g</name>
</gene>
<evidence type="ECO:0000313" key="7">
    <source>
        <dbReference type="EMBL" id="CDP38761.1"/>
    </source>
</evidence>
<keyword evidence="3 5" id="KW-0560">Oxidoreductase</keyword>
<keyword evidence="5" id="KW-0274">FAD</keyword>
<organism evidence="7">
    <name type="scientific">Blastobotrys adeninivorans</name>
    <name type="common">Yeast</name>
    <name type="synonym">Arxula adeninivorans</name>
    <dbReference type="NCBI Taxonomy" id="409370"/>
    <lineage>
        <taxon>Eukaryota</taxon>
        <taxon>Fungi</taxon>
        <taxon>Dikarya</taxon>
        <taxon>Ascomycota</taxon>
        <taxon>Saccharomycotina</taxon>
        <taxon>Dipodascomycetes</taxon>
        <taxon>Dipodascales</taxon>
        <taxon>Trichomonascaceae</taxon>
        <taxon>Blastobotrys</taxon>
    </lineage>
</organism>
<comment type="similarity">
    <text evidence="1 5">Belongs to the proline oxidase family.</text>
</comment>
<dbReference type="Gene3D" id="3.20.20.220">
    <property type="match status" value="1"/>
</dbReference>
<evidence type="ECO:0000256" key="2">
    <source>
        <dbReference type="ARBA" id="ARBA00012695"/>
    </source>
</evidence>
<dbReference type="EMBL" id="HG937694">
    <property type="protein sequence ID" value="CDP38761.1"/>
    <property type="molecule type" value="Genomic_DNA"/>
</dbReference>
<evidence type="ECO:0000256" key="3">
    <source>
        <dbReference type="ARBA" id="ARBA00023002"/>
    </source>
</evidence>
<comment type="cofactor">
    <cofactor evidence="5">
        <name>FAD</name>
        <dbReference type="ChEBI" id="CHEBI:57692"/>
    </cofactor>
</comment>
<dbReference type="GO" id="GO:0004657">
    <property type="term" value="F:proline dehydrogenase activity"/>
    <property type="evidence" value="ECO:0007669"/>
    <property type="project" value="UniProtKB-EC"/>
</dbReference>
<keyword evidence="4 5" id="KW-0642">Proline metabolism</keyword>
<dbReference type="InterPro" id="IPR002872">
    <property type="entry name" value="Proline_DH_dom"/>
</dbReference>
<dbReference type="GO" id="GO:0071949">
    <property type="term" value="F:FAD binding"/>
    <property type="evidence" value="ECO:0007669"/>
    <property type="project" value="TreeGrafter"/>
</dbReference>
<comment type="catalytic activity">
    <reaction evidence="5">
        <text>L-proline + a quinone = (S)-1-pyrroline-5-carboxylate + a quinol + H(+)</text>
        <dbReference type="Rhea" id="RHEA:23784"/>
        <dbReference type="ChEBI" id="CHEBI:15378"/>
        <dbReference type="ChEBI" id="CHEBI:17388"/>
        <dbReference type="ChEBI" id="CHEBI:24646"/>
        <dbReference type="ChEBI" id="CHEBI:60039"/>
        <dbReference type="ChEBI" id="CHEBI:132124"/>
        <dbReference type="EC" id="1.5.5.2"/>
    </reaction>
</comment>
<accession>A0A060THY9</accession>
<dbReference type="SUPFAM" id="SSF51730">
    <property type="entry name" value="FAD-linked oxidoreductase"/>
    <property type="match status" value="1"/>
</dbReference>
<proteinExistence type="inferred from homology"/>
<dbReference type="GO" id="GO:0005739">
    <property type="term" value="C:mitochondrion"/>
    <property type="evidence" value="ECO:0007669"/>
    <property type="project" value="TreeGrafter"/>
</dbReference>